<dbReference type="Proteomes" id="UP001596058">
    <property type="component" value="Unassembled WGS sequence"/>
</dbReference>
<reference evidence="4" key="1">
    <citation type="journal article" date="2019" name="Int. J. Syst. Evol. Microbiol.">
        <title>The Global Catalogue of Microorganisms (GCM) 10K type strain sequencing project: providing services to taxonomists for standard genome sequencing and annotation.</title>
        <authorList>
            <consortium name="The Broad Institute Genomics Platform"/>
            <consortium name="The Broad Institute Genome Sequencing Center for Infectious Disease"/>
            <person name="Wu L."/>
            <person name="Ma J."/>
        </authorList>
    </citation>
    <scope>NUCLEOTIDE SEQUENCE [LARGE SCALE GENOMIC DNA]</scope>
    <source>
        <strain evidence="4">CCUG 53903</strain>
    </source>
</reference>
<evidence type="ECO:0000256" key="1">
    <source>
        <dbReference type="SAM" id="MobiDB-lite"/>
    </source>
</evidence>
<name>A0ABW1CH64_9ACTN</name>
<dbReference type="Pfam" id="PF18029">
    <property type="entry name" value="Glyoxalase_6"/>
    <property type="match status" value="2"/>
</dbReference>
<dbReference type="RefSeq" id="WP_379513764.1">
    <property type="nucleotide sequence ID" value="NZ_JBHSPA010000013.1"/>
</dbReference>
<dbReference type="PANTHER" id="PTHR33993:SF14">
    <property type="entry name" value="GB|AAF24581.1"/>
    <property type="match status" value="1"/>
</dbReference>
<dbReference type="InterPro" id="IPR037523">
    <property type="entry name" value="VOC_core"/>
</dbReference>
<dbReference type="PANTHER" id="PTHR33993">
    <property type="entry name" value="GLYOXALASE-RELATED"/>
    <property type="match status" value="1"/>
</dbReference>
<feature type="domain" description="VOC" evidence="2">
    <location>
        <begin position="8"/>
        <end position="119"/>
    </location>
</feature>
<protein>
    <submittedName>
        <fullName evidence="3">VOC family protein</fullName>
    </submittedName>
</protein>
<accession>A0ABW1CH64</accession>
<dbReference type="InterPro" id="IPR041581">
    <property type="entry name" value="Glyoxalase_6"/>
</dbReference>
<dbReference type="SUPFAM" id="SSF54593">
    <property type="entry name" value="Glyoxalase/Bleomycin resistance protein/Dihydroxybiphenyl dioxygenase"/>
    <property type="match status" value="2"/>
</dbReference>
<sequence length="239" mass="25974">MSDISPGMVGWFEIGTSDIETLARFYGGLFGWTFESRSPEYTEIVAREGTRPMGGIFTPGDELSLSILARDVPGELGKIQLAGATVVTPSAAAGPPEGQGIVYARLRDPLGNPFTLYSDDRQQPLEIVEGALGGFEIGTTVVDTTKEFYFECFGWTFELDPGAPDSYYTVFSHDHRRIGGMADHGLYGKDYAMPLFRVADEQDAVERARSLGATVDSGRDDARKRLKDPQGNPFGLSIG</sequence>
<organism evidence="3 4">
    <name type="scientific">Nonomuraea insulae</name>
    <dbReference type="NCBI Taxonomy" id="1616787"/>
    <lineage>
        <taxon>Bacteria</taxon>
        <taxon>Bacillati</taxon>
        <taxon>Actinomycetota</taxon>
        <taxon>Actinomycetes</taxon>
        <taxon>Streptosporangiales</taxon>
        <taxon>Streptosporangiaceae</taxon>
        <taxon>Nonomuraea</taxon>
    </lineage>
</organism>
<keyword evidence="4" id="KW-1185">Reference proteome</keyword>
<evidence type="ECO:0000259" key="2">
    <source>
        <dbReference type="PROSITE" id="PS51819"/>
    </source>
</evidence>
<dbReference type="InterPro" id="IPR029068">
    <property type="entry name" value="Glyas_Bleomycin-R_OHBP_Dase"/>
</dbReference>
<dbReference type="PROSITE" id="PS51819">
    <property type="entry name" value="VOC"/>
    <property type="match status" value="1"/>
</dbReference>
<gene>
    <name evidence="3" type="ORF">ACFPZ3_10280</name>
</gene>
<evidence type="ECO:0000313" key="3">
    <source>
        <dbReference type="EMBL" id="MFC5824235.1"/>
    </source>
</evidence>
<evidence type="ECO:0000313" key="4">
    <source>
        <dbReference type="Proteomes" id="UP001596058"/>
    </source>
</evidence>
<feature type="region of interest" description="Disordered" evidence="1">
    <location>
        <begin position="216"/>
        <end position="239"/>
    </location>
</feature>
<proteinExistence type="predicted"/>
<dbReference type="Gene3D" id="3.10.180.10">
    <property type="entry name" value="2,3-Dihydroxybiphenyl 1,2-Dioxygenase, domain 1"/>
    <property type="match status" value="2"/>
</dbReference>
<dbReference type="EMBL" id="JBHSPA010000013">
    <property type="protein sequence ID" value="MFC5824235.1"/>
    <property type="molecule type" value="Genomic_DNA"/>
</dbReference>
<dbReference type="InterPro" id="IPR052164">
    <property type="entry name" value="Anthracycline_SecMetBiosynth"/>
</dbReference>
<comment type="caution">
    <text evidence="3">The sequence shown here is derived from an EMBL/GenBank/DDBJ whole genome shotgun (WGS) entry which is preliminary data.</text>
</comment>